<accession>A0A9Q1EZF0</accession>
<dbReference type="Proteomes" id="UP001152622">
    <property type="component" value="Chromosome 10"/>
</dbReference>
<name>A0A9Q1EZF0_SYNKA</name>
<gene>
    <name evidence="2" type="ORF">SKAU_G00266460</name>
</gene>
<proteinExistence type="predicted"/>
<dbReference type="AlphaFoldDB" id="A0A9Q1EZF0"/>
<feature type="region of interest" description="Disordered" evidence="1">
    <location>
        <begin position="70"/>
        <end position="114"/>
    </location>
</feature>
<comment type="caution">
    <text evidence="2">The sequence shown here is derived from an EMBL/GenBank/DDBJ whole genome shotgun (WGS) entry which is preliminary data.</text>
</comment>
<reference evidence="2" key="1">
    <citation type="journal article" date="2023" name="Science">
        <title>Genome structures resolve the early diversification of teleost fishes.</title>
        <authorList>
            <person name="Parey E."/>
            <person name="Louis A."/>
            <person name="Montfort J."/>
            <person name="Bouchez O."/>
            <person name="Roques C."/>
            <person name="Iampietro C."/>
            <person name="Lluch J."/>
            <person name="Castinel A."/>
            <person name="Donnadieu C."/>
            <person name="Desvignes T."/>
            <person name="Floi Bucao C."/>
            <person name="Jouanno E."/>
            <person name="Wen M."/>
            <person name="Mejri S."/>
            <person name="Dirks R."/>
            <person name="Jansen H."/>
            <person name="Henkel C."/>
            <person name="Chen W.J."/>
            <person name="Zahm M."/>
            <person name="Cabau C."/>
            <person name="Klopp C."/>
            <person name="Thompson A.W."/>
            <person name="Robinson-Rechavi M."/>
            <person name="Braasch I."/>
            <person name="Lecointre G."/>
            <person name="Bobe J."/>
            <person name="Postlethwait J.H."/>
            <person name="Berthelot C."/>
            <person name="Roest Crollius H."/>
            <person name="Guiguen Y."/>
        </authorList>
    </citation>
    <scope>NUCLEOTIDE SEQUENCE</scope>
    <source>
        <strain evidence="2">WJC10195</strain>
    </source>
</reference>
<feature type="compositionally biased region" description="Basic residues" evidence="1">
    <location>
        <begin position="71"/>
        <end position="80"/>
    </location>
</feature>
<evidence type="ECO:0000256" key="1">
    <source>
        <dbReference type="SAM" id="MobiDB-lite"/>
    </source>
</evidence>
<evidence type="ECO:0000313" key="3">
    <source>
        <dbReference type="Proteomes" id="UP001152622"/>
    </source>
</evidence>
<evidence type="ECO:0000313" key="2">
    <source>
        <dbReference type="EMBL" id="KAJ8348057.1"/>
    </source>
</evidence>
<protein>
    <submittedName>
        <fullName evidence="2">Uncharacterized protein</fullName>
    </submittedName>
</protein>
<sequence>MGFGKLKLESSCGDWPLRFRRRGTQKYRKAADSIAGRFTVDTLADLSKSFSNWIVGSRLANRIHRWEIRPTPRHNRRSANKAREAPTWPTRKRAAGTRVGIPAVEAAPRRDAQR</sequence>
<dbReference type="EMBL" id="JAINUF010000010">
    <property type="protein sequence ID" value="KAJ8348057.1"/>
    <property type="molecule type" value="Genomic_DNA"/>
</dbReference>
<organism evidence="2 3">
    <name type="scientific">Synaphobranchus kaupii</name>
    <name type="common">Kaup's arrowtooth eel</name>
    <dbReference type="NCBI Taxonomy" id="118154"/>
    <lineage>
        <taxon>Eukaryota</taxon>
        <taxon>Metazoa</taxon>
        <taxon>Chordata</taxon>
        <taxon>Craniata</taxon>
        <taxon>Vertebrata</taxon>
        <taxon>Euteleostomi</taxon>
        <taxon>Actinopterygii</taxon>
        <taxon>Neopterygii</taxon>
        <taxon>Teleostei</taxon>
        <taxon>Anguilliformes</taxon>
        <taxon>Synaphobranchidae</taxon>
        <taxon>Synaphobranchus</taxon>
    </lineage>
</organism>
<keyword evidence="3" id="KW-1185">Reference proteome</keyword>